<reference evidence="2" key="2">
    <citation type="submission" date="2013-04" db="EMBL/GenBank/DDBJ databases">
        <title>Bisphenol A degrading Sphingobium sp. strain BiD32.</title>
        <authorList>
            <person name="Nielsen J.L."/>
            <person name="Zhou N.A."/>
            <person name="Kjeldal H."/>
        </authorList>
    </citation>
    <scope>NUCLEOTIDE SEQUENCE [LARGE SCALE GENOMIC DNA]</scope>
    <source>
        <strain evidence="2">BiD32</strain>
    </source>
</reference>
<sequence length="59" mass="6765">MIEADFALWLAREILPHETALRRWLRKRVPEDLTMDDVVQETYARLATISAPSAAQNSP</sequence>
<dbReference type="OrthoDB" id="7268940at2"/>
<evidence type="ECO:0008006" key="3">
    <source>
        <dbReference type="Google" id="ProtNLM"/>
    </source>
</evidence>
<gene>
    <name evidence="1" type="ORF">EBBID32_43890</name>
</gene>
<dbReference type="Proteomes" id="UP000013201">
    <property type="component" value="Unassembled WGS sequence"/>
</dbReference>
<dbReference type="EMBL" id="CAVK010000245">
    <property type="protein sequence ID" value="CCW20018.1"/>
    <property type="molecule type" value="Genomic_DNA"/>
</dbReference>
<name>N1MXL3_9SPHN</name>
<proteinExistence type="predicted"/>
<organism evidence="1 2">
    <name type="scientific">Sphingobium indicum BiD32</name>
    <dbReference type="NCBI Taxonomy" id="1301087"/>
    <lineage>
        <taxon>Bacteria</taxon>
        <taxon>Pseudomonadati</taxon>
        <taxon>Pseudomonadota</taxon>
        <taxon>Alphaproteobacteria</taxon>
        <taxon>Sphingomonadales</taxon>
        <taxon>Sphingomonadaceae</taxon>
        <taxon>Sphingobium</taxon>
    </lineage>
</organism>
<dbReference type="AlphaFoldDB" id="N1MXL3"/>
<accession>N1MXL3</accession>
<dbReference type="RefSeq" id="WP_006967034.1">
    <property type="nucleotide sequence ID" value="NZ_CAVK010000245.1"/>
</dbReference>
<comment type="caution">
    <text evidence="1">The sequence shown here is derived from an EMBL/GenBank/DDBJ whole genome shotgun (WGS) entry which is preliminary data.</text>
</comment>
<evidence type="ECO:0000313" key="1">
    <source>
        <dbReference type="EMBL" id="CCW20018.1"/>
    </source>
</evidence>
<evidence type="ECO:0000313" key="2">
    <source>
        <dbReference type="Proteomes" id="UP000013201"/>
    </source>
</evidence>
<keyword evidence="2" id="KW-1185">Reference proteome</keyword>
<protein>
    <recommendedName>
        <fullName evidence="3">RNA polymerase sigma-70 region 2 domain-containing protein</fullName>
    </recommendedName>
</protein>
<reference evidence="1 2" key="1">
    <citation type="submission" date="2013-03" db="EMBL/GenBank/DDBJ databases">
        <authorList>
            <person name="Le V."/>
        </authorList>
    </citation>
    <scope>NUCLEOTIDE SEQUENCE [LARGE SCALE GENOMIC DNA]</scope>
    <source>
        <strain evidence="1 2">BiD32</strain>
    </source>
</reference>